<sequence length="52" mass="5654">MEPYPAPSGFAMKLSTRLMKLPKLFSNSLLSLACKSVQVNKVSDALGRLVSK</sequence>
<organism evidence="1">
    <name type="scientific">Arundo donax</name>
    <name type="common">Giant reed</name>
    <name type="synonym">Donax arundinaceus</name>
    <dbReference type="NCBI Taxonomy" id="35708"/>
    <lineage>
        <taxon>Eukaryota</taxon>
        <taxon>Viridiplantae</taxon>
        <taxon>Streptophyta</taxon>
        <taxon>Embryophyta</taxon>
        <taxon>Tracheophyta</taxon>
        <taxon>Spermatophyta</taxon>
        <taxon>Magnoliopsida</taxon>
        <taxon>Liliopsida</taxon>
        <taxon>Poales</taxon>
        <taxon>Poaceae</taxon>
        <taxon>PACMAD clade</taxon>
        <taxon>Arundinoideae</taxon>
        <taxon>Arundineae</taxon>
        <taxon>Arundo</taxon>
    </lineage>
</organism>
<reference evidence="1" key="1">
    <citation type="submission" date="2014-09" db="EMBL/GenBank/DDBJ databases">
        <authorList>
            <person name="Magalhaes I.L.F."/>
            <person name="Oliveira U."/>
            <person name="Santos F.R."/>
            <person name="Vidigal T.H.D.A."/>
            <person name="Brescovit A.D."/>
            <person name="Santos A.J."/>
        </authorList>
    </citation>
    <scope>NUCLEOTIDE SEQUENCE</scope>
    <source>
        <tissue evidence="1">Shoot tissue taken approximately 20 cm above the soil surface</tissue>
    </source>
</reference>
<protein>
    <submittedName>
        <fullName evidence="1">Uncharacterized protein</fullName>
    </submittedName>
</protein>
<dbReference type="EMBL" id="GBRH01265129">
    <property type="protein sequence ID" value="JAD32766.1"/>
    <property type="molecule type" value="Transcribed_RNA"/>
</dbReference>
<evidence type="ECO:0000313" key="1">
    <source>
        <dbReference type="EMBL" id="JAD32766.1"/>
    </source>
</evidence>
<name>A0A0A8Z1S6_ARUDO</name>
<proteinExistence type="predicted"/>
<accession>A0A0A8Z1S6</accession>
<dbReference type="AlphaFoldDB" id="A0A0A8Z1S6"/>
<reference evidence="1" key="2">
    <citation type="journal article" date="2015" name="Data Brief">
        <title>Shoot transcriptome of the giant reed, Arundo donax.</title>
        <authorList>
            <person name="Barrero R.A."/>
            <person name="Guerrero F.D."/>
            <person name="Moolhuijzen P."/>
            <person name="Goolsby J.A."/>
            <person name="Tidwell J."/>
            <person name="Bellgard S.E."/>
            <person name="Bellgard M.I."/>
        </authorList>
    </citation>
    <scope>NUCLEOTIDE SEQUENCE</scope>
    <source>
        <tissue evidence="1">Shoot tissue taken approximately 20 cm above the soil surface</tissue>
    </source>
</reference>